<dbReference type="InterPro" id="IPR003787">
    <property type="entry name" value="Sulphur_relay_DsrE/F-like"/>
</dbReference>
<dbReference type="Proteomes" id="UP000218767">
    <property type="component" value="Unassembled WGS sequence"/>
</dbReference>
<dbReference type="InterPro" id="IPR017463">
    <property type="entry name" value="Sulphur_relay_TusD/DsrE"/>
</dbReference>
<dbReference type="NCBIfam" id="TIGR03012">
    <property type="entry name" value="sulf_tusD_dsrE"/>
    <property type="match status" value="1"/>
</dbReference>
<comment type="similarity">
    <text evidence="2">Belongs to the DsrE/TusD family.</text>
</comment>
<keyword evidence="3" id="KW-0963">Cytoplasm</keyword>
<dbReference type="GO" id="GO:0016783">
    <property type="term" value="F:sulfurtransferase activity"/>
    <property type="evidence" value="ECO:0007669"/>
    <property type="project" value="InterPro"/>
</dbReference>
<evidence type="ECO:0000256" key="3">
    <source>
        <dbReference type="ARBA" id="ARBA00022490"/>
    </source>
</evidence>
<name>A0A2A4X0C4_9GAMM</name>
<evidence type="ECO:0000313" key="6">
    <source>
        <dbReference type="Proteomes" id="UP000218767"/>
    </source>
</evidence>
<dbReference type="GO" id="GO:0097163">
    <property type="term" value="F:sulfur carrier activity"/>
    <property type="evidence" value="ECO:0007669"/>
    <property type="project" value="TreeGrafter"/>
</dbReference>
<proteinExistence type="inferred from homology"/>
<dbReference type="Gene3D" id="3.40.1260.10">
    <property type="entry name" value="DsrEFH-like"/>
    <property type="match status" value="1"/>
</dbReference>
<dbReference type="PANTHER" id="PTHR34874:SF3">
    <property type="entry name" value="SULFURTRANSFERASE TUSD"/>
    <property type="match status" value="1"/>
</dbReference>
<evidence type="ECO:0000313" key="5">
    <source>
        <dbReference type="EMBL" id="PCI76152.1"/>
    </source>
</evidence>
<dbReference type="SUPFAM" id="SSF75169">
    <property type="entry name" value="DsrEFH-like"/>
    <property type="match status" value="1"/>
</dbReference>
<keyword evidence="4 5" id="KW-0808">Transferase</keyword>
<reference evidence="6" key="1">
    <citation type="submission" date="2017-08" db="EMBL/GenBank/DDBJ databases">
        <title>A dynamic microbial community with high functional redundancy inhabits the cold, oxic subseafloor aquifer.</title>
        <authorList>
            <person name="Tully B.J."/>
            <person name="Wheat C.G."/>
            <person name="Glazer B.T."/>
            <person name="Huber J.A."/>
        </authorList>
    </citation>
    <scope>NUCLEOTIDE SEQUENCE [LARGE SCALE GENOMIC DNA]</scope>
</reference>
<evidence type="ECO:0000256" key="4">
    <source>
        <dbReference type="ARBA" id="ARBA00022679"/>
    </source>
</evidence>
<dbReference type="InterPro" id="IPR027396">
    <property type="entry name" value="DsrEFH-like"/>
</dbReference>
<dbReference type="GO" id="GO:1990228">
    <property type="term" value="C:sulfurtransferase complex"/>
    <property type="evidence" value="ECO:0007669"/>
    <property type="project" value="TreeGrafter"/>
</dbReference>
<dbReference type="Pfam" id="PF02635">
    <property type="entry name" value="DsrE"/>
    <property type="match status" value="1"/>
</dbReference>
<evidence type="ECO:0000256" key="1">
    <source>
        <dbReference type="ARBA" id="ARBA00004496"/>
    </source>
</evidence>
<comment type="subcellular location">
    <subcellularLocation>
        <location evidence="1">Cytoplasm</location>
    </subcellularLocation>
</comment>
<gene>
    <name evidence="5" type="ORF">COB20_11205</name>
</gene>
<organism evidence="5 6">
    <name type="scientific">SAR86 cluster bacterium</name>
    <dbReference type="NCBI Taxonomy" id="2030880"/>
    <lineage>
        <taxon>Bacteria</taxon>
        <taxon>Pseudomonadati</taxon>
        <taxon>Pseudomonadota</taxon>
        <taxon>Gammaproteobacteria</taxon>
        <taxon>SAR86 cluster</taxon>
    </lineage>
</organism>
<dbReference type="NCBIfam" id="NF001237">
    <property type="entry name" value="PRK00207.1"/>
    <property type="match status" value="1"/>
</dbReference>
<evidence type="ECO:0000256" key="2">
    <source>
        <dbReference type="ARBA" id="ARBA00007067"/>
    </source>
</evidence>
<sequence length="129" mass="14216">MKFSIVIYAAPYSSESAATALRFARSLIEQGHELYRLFFFGDGVHNASKLTVVAQDEINLQQQWSELIEQHDIDSVICVSSALRRGVLDQTEADRHELGSASAYESSEVAGLGQLIDATLHSDRVVNFG</sequence>
<comment type="caution">
    <text evidence="5">The sequence shown here is derived from an EMBL/GenBank/DDBJ whole genome shotgun (WGS) entry which is preliminary data.</text>
</comment>
<dbReference type="EMBL" id="NVUL01000061">
    <property type="protein sequence ID" value="PCI76152.1"/>
    <property type="molecule type" value="Genomic_DNA"/>
</dbReference>
<dbReference type="FunFam" id="3.40.1260.10:FF:000001">
    <property type="entry name" value="Sulfurtransferase TusD"/>
    <property type="match status" value="1"/>
</dbReference>
<accession>A0A2A4X0C4</accession>
<dbReference type="PANTHER" id="PTHR34874">
    <property type="entry name" value="PROTEIN YCHN"/>
    <property type="match status" value="1"/>
</dbReference>
<dbReference type="GO" id="GO:0002143">
    <property type="term" value="P:tRNA wobble position uridine thiolation"/>
    <property type="evidence" value="ECO:0007669"/>
    <property type="project" value="TreeGrafter"/>
</dbReference>
<dbReference type="AlphaFoldDB" id="A0A2A4X0C4"/>
<protein>
    <submittedName>
        <fullName evidence="5">Sulfurtransferase complex subunit TusD</fullName>
    </submittedName>
</protein>